<evidence type="ECO:0000313" key="2">
    <source>
        <dbReference type="Proteomes" id="UP001153269"/>
    </source>
</evidence>
<evidence type="ECO:0000313" key="1">
    <source>
        <dbReference type="EMBL" id="CAB1437448.1"/>
    </source>
</evidence>
<reference evidence="1" key="1">
    <citation type="submission" date="2020-03" db="EMBL/GenBank/DDBJ databases">
        <authorList>
            <person name="Weist P."/>
        </authorList>
    </citation>
    <scope>NUCLEOTIDE SEQUENCE</scope>
</reference>
<dbReference type="EMBL" id="CADEAL010002025">
    <property type="protein sequence ID" value="CAB1437448.1"/>
    <property type="molecule type" value="Genomic_DNA"/>
</dbReference>
<comment type="caution">
    <text evidence="1">The sequence shown here is derived from an EMBL/GenBank/DDBJ whole genome shotgun (WGS) entry which is preliminary data.</text>
</comment>
<accession>A0A9N7YTZ1</accession>
<sequence>AGATASVAMVTALAAQCDGERERRRHDDHMIETTRLGGDGSLAGRRLCISWRELTPTEASVSHSSLRWLRRPSPRSGLLRRSAERRGCFCTTVRIWNICLRDEPPRTRSPP</sequence>
<feature type="non-terminal residue" evidence="1">
    <location>
        <position position="111"/>
    </location>
</feature>
<name>A0A9N7YTZ1_PLEPL</name>
<dbReference type="AlphaFoldDB" id="A0A9N7YTZ1"/>
<organism evidence="1 2">
    <name type="scientific">Pleuronectes platessa</name>
    <name type="common">European plaice</name>
    <dbReference type="NCBI Taxonomy" id="8262"/>
    <lineage>
        <taxon>Eukaryota</taxon>
        <taxon>Metazoa</taxon>
        <taxon>Chordata</taxon>
        <taxon>Craniata</taxon>
        <taxon>Vertebrata</taxon>
        <taxon>Euteleostomi</taxon>
        <taxon>Actinopterygii</taxon>
        <taxon>Neopterygii</taxon>
        <taxon>Teleostei</taxon>
        <taxon>Neoteleostei</taxon>
        <taxon>Acanthomorphata</taxon>
        <taxon>Carangaria</taxon>
        <taxon>Pleuronectiformes</taxon>
        <taxon>Pleuronectoidei</taxon>
        <taxon>Pleuronectidae</taxon>
        <taxon>Pleuronectes</taxon>
    </lineage>
</organism>
<protein>
    <submittedName>
        <fullName evidence="1">Uncharacterized protein</fullName>
    </submittedName>
</protein>
<dbReference type="Proteomes" id="UP001153269">
    <property type="component" value="Unassembled WGS sequence"/>
</dbReference>
<proteinExistence type="predicted"/>
<gene>
    <name evidence="1" type="ORF">PLEPLA_LOCUS25427</name>
</gene>
<keyword evidence="2" id="KW-1185">Reference proteome</keyword>